<keyword evidence="1" id="KW-0812">Transmembrane</keyword>
<evidence type="ECO:0000313" key="3">
    <source>
        <dbReference type="Proteomes" id="UP001497602"/>
    </source>
</evidence>
<keyword evidence="1" id="KW-1133">Transmembrane helix</keyword>
<feature type="transmembrane region" description="Helical" evidence="1">
    <location>
        <begin position="180"/>
        <end position="198"/>
    </location>
</feature>
<dbReference type="Proteomes" id="UP001497602">
    <property type="component" value="Unassembled WGS sequence"/>
</dbReference>
<feature type="transmembrane region" description="Helical" evidence="1">
    <location>
        <begin position="129"/>
        <end position="147"/>
    </location>
</feature>
<feature type="transmembrane region" description="Helical" evidence="1">
    <location>
        <begin position="103"/>
        <end position="122"/>
    </location>
</feature>
<gene>
    <name evidence="2" type="ORF">T190115A13A_110064</name>
</gene>
<name>A0ABM9PH57_9FLAO</name>
<proteinExistence type="predicted"/>
<protein>
    <recommendedName>
        <fullName evidence="4">PAP2 superfamily protein</fullName>
    </recommendedName>
</protein>
<keyword evidence="3" id="KW-1185">Reference proteome</keyword>
<keyword evidence="1" id="KW-0472">Membrane</keyword>
<feature type="transmembrane region" description="Helical" evidence="1">
    <location>
        <begin position="39"/>
        <end position="59"/>
    </location>
</feature>
<dbReference type="RefSeq" id="WP_348736654.1">
    <property type="nucleotide sequence ID" value="NZ_CAXJRC010000002.1"/>
</dbReference>
<accession>A0ABM9PH57</accession>
<organism evidence="2 3">
    <name type="scientific">Tenacibaculum vairaonense</name>
    <dbReference type="NCBI Taxonomy" id="3137860"/>
    <lineage>
        <taxon>Bacteria</taxon>
        <taxon>Pseudomonadati</taxon>
        <taxon>Bacteroidota</taxon>
        <taxon>Flavobacteriia</taxon>
        <taxon>Flavobacteriales</taxon>
        <taxon>Flavobacteriaceae</taxon>
        <taxon>Tenacibaculum</taxon>
    </lineage>
</organism>
<comment type="caution">
    <text evidence="2">The sequence shown here is derived from an EMBL/GenBank/DDBJ whole genome shotgun (WGS) entry which is preliminary data.</text>
</comment>
<dbReference type="EMBL" id="CAXJRC010000002">
    <property type="protein sequence ID" value="CAL2104928.1"/>
    <property type="molecule type" value="Genomic_DNA"/>
</dbReference>
<evidence type="ECO:0008006" key="4">
    <source>
        <dbReference type="Google" id="ProtNLM"/>
    </source>
</evidence>
<reference evidence="2 3" key="1">
    <citation type="submission" date="2024-05" db="EMBL/GenBank/DDBJ databases">
        <authorList>
            <person name="Duchaud E."/>
        </authorList>
    </citation>
    <scope>NUCLEOTIDE SEQUENCE [LARGE SCALE GENOMIC DNA]</scope>
    <source>
        <strain evidence="2">Ena-SAMPLE-TAB-13-05-2024-13:56:06:370-140305</strain>
    </source>
</reference>
<evidence type="ECO:0000313" key="2">
    <source>
        <dbReference type="EMBL" id="CAL2104928.1"/>
    </source>
</evidence>
<feature type="transmembrane region" description="Helical" evidence="1">
    <location>
        <begin position="7"/>
        <end position="27"/>
    </location>
</feature>
<feature type="transmembrane region" description="Helical" evidence="1">
    <location>
        <begin position="80"/>
        <end position="97"/>
    </location>
</feature>
<sequence>MSWHKFISGILHPIVMPTIGILLYLIFSPANLNQQQQLTVLGIVFVATYIIPLLLLVFLKSVGYINSYQVFSIKERKVPLFFMIALLFSLAQLFKKLNAVEDLSYLFYGIVLGLVITYLLFFLKIKSSLHLLSIGGATSYFLIFQMIHQINLIPIVIIFILLSGLLASSRLYLKAHTVKEVYIGFFLGFTCQFIVYYIL</sequence>
<evidence type="ECO:0000256" key="1">
    <source>
        <dbReference type="SAM" id="Phobius"/>
    </source>
</evidence>
<feature type="transmembrane region" description="Helical" evidence="1">
    <location>
        <begin position="153"/>
        <end position="173"/>
    </location>
</feature>